<dbReference type="PANTHER" id="PTHR43991:SF43">
    <property type="entry name" value="WD40_YVTN REPEAT-LIKE-CONTAINING DOMAIN-CONTAINING PROTEIN-RELATED"/>
    <property type="match status" value="1"/>
</dbReference>
<gene>
    <name evidence="1" type="ORF">M8C21_006062</name>
</gene>
<evidence type="ECO:0000313" key="2">
    <source>
        <dbReference type="Proteomes" id="UP001206925"/>
    </source>
</evidence>
<name>A0AAD5BR93_AMBAR</name>
<organism evidence="1 2">
    <name type="scientific">Ambrosia artemisiifolia</name>
    <name type="common">Common ragweed</name>
    <dbReference type="NCBI Taxonomy" id="4212"/>
    <lineage>
        <taxon>Eukaryota</taxon>
        <taxon>Viridiplantae</taxon>
        <taxon>Streptophyta</taxon>
        <taxon>Embryophyta</taxon>
        <taxon>Tracheophyta</taxon>
        <taxon>Spermatophyta</taxon>
        <taxon>Magnoliopsida</taxon>
        <taxon>eudicotyledons</taxon>
        <taxon>Gunneridae</taxon>
        <taxon>Pentapetalae</taxon>
        <taxon>asterids</taxon>
        <taxon>campanulids</taxon>
        <taxon>Asterales</taxon>
        <taxon>Asteraceae</taxon>
        <taxon>Asteroideae</taxon>
        <taxon>Heliantheae alliance</taxon>
        <taxon>Heliantheae</taxon>
        <taxon>Ambrosia</taxon>
    </lineage>
</organism>
<sequence>MLLDIYKNDYFVQYYCNFMCAEIQTGWCGNTRAVKLTILHLQRLDNRELAFVLEQIMKTVAIEINNTLSIAHIPERKWQTHSRSGRSSKFGHLVTISYRRGTFTCFKGKTKLKKSKRIINNEIQTGWCGNTRAVKPTILHLQRLDNRELAFVTKQIMKTIAIEINNTLSDGTHFTAPNNDCGVREYDKVGFQLVNHFHFSWPQMFRPGQNFTGFSQNMQSLSYAYSFKAV</sequence>
<dbReference type="Proteomes" id="UP001206925">
    <property type="component" value="Unassembled WGS sequence"/>
</dbReference>
<dbReference type="AlphaFoldDB" id="A0AAD5BR93"/>
<reference evidence="1" key="1">
    <citation type="submission" date="2022-06" db="EMBL/GenBank/DDBJ databases">
        <title>Uncovering the hologenomic basis of an extraordinary plant invasion.</title>
        <authorList>
            <person name="Bieker V.C."/>
            <person name="Martin M.D."/>
            <person name="Gilbert T."/>
            <person name="Hodgins K."/>
            <person name="Battlay P."/>
            <person name="Petersen B."/>
            <person name="Wilson J."/>
        </authorList>
    </citation>
    <scope>NUCLEOTIDE SEQUENCE</scope>
    <source>
        <strain evidence="1">AA19_3_7</strain>
        <tissue evidence="1">Leaf</tissue>
    </source>
</reference>
<accession>A0AAD5BR93</accession>
<evidence type="ECO:0000313" key="1">
    <source>
        <dbReference type="EMBL" id="KAI7727995.1"/>
    </source>
</evidence>
<dbReference type="PANTHER" id="PTHR43991">
    <property type="entry name" value="WD REPEAT PROTEIN (AFU_ORTHOLOGUE AFUA_8G05640)-RELATED"/>
    <property type="match status" value="1"/>
</dbReference>
<comment type="caution">
    <text evidence="1">The sequence shown here is derived from an EMBL/GenBank/DDBJ whole genome shotgun (WGS) entry which is preliminary data.</text>
</comment>
<proteinExistence type="predicted"/>
<dbReference type="EMBL" id="JAMZMK010011277">
    <property type="protein sequence ID" value="KAI7727995.1"/>
    <property type="molecule type" value="Genomic_DNA"/>
</dbReference>
<keyword evidence="2" id="KW-1185">Reference proteome</keyword>
<protein>
    <submittedName>
        <fullName evidence="1">Uncharacterized protein</fullName>
    </submittedName>
</protein>